<dbReference type="InterPro" id="IPR036291">
    <property type="entry name" value="NAD(P)-bd_dom_sf"/>
</dbReference>
<gene>
    <name evidence="2" type="ORF">QO012_000203</name>
</gene>
<proteinExistence type="predicted"/>
<evidence type="ECO:0000313" key="2">
    <source>
        <dbReference type="EMBL" id="MDQ0445725.1"/>
    </source>
</evidence>
<dbReference type="InterPro" id="IPR051783">
    <property type="entry name" value="NAD(P)-dependent_oxidoreduct"/>
</dbReference>
<sequence>MNRPVLVTGAGGFIGSAVVARLVKAGLPVRAGLRRLPEGPSPAADLVGCDLDDPTSLALACDGAGAIVHAAGRAVAGMTAQLRALLAAADGAGIDRIVFFSSVAVYGPAEGKVGEPDTPPDIAAPDDPYCAAKRSCEAMLRAWLIARPGRRAVILRPGIVYGPGSTLWVDRPLAALEAGSLGDLGARGDGIAALIHVADVAEATRCALAALSGPGPGLLAANLIGPETPRWNDYFARLAAAAGLPPPRPLKPRRLALLWALSLPAKALARLRLPVPRALRLVPAPGELRLFARAARYETHRARAELGFRATTPLAQGLADSLQT</sequence>
<feature type="domain" description="NAD-dependent epimerase/dehydratase" evidence="1">
    <location>
        <begin position="5"/>
        <end position="210"/>
    </location>
</feature>
<dbReference type="Gene3D" id="3.40.50.720">
    <property type="entry name" value="NAD(P)-binding Rossmann-like Domain"/>
    <property type="match status" value="1"/>
</dbReference>
<name>A0ABU0HTU1_9HYPH</name>
<comment type="caution">
    <text evidence="2">The sequence shown here is derived from an EMBL/GenBank/DDBJ whole genome shotgun (WGS) entry which is preliminary data.</text>
</comment>
<evidence type="ECO:0000259" key="1">
    <source>
        <dbReference type="Pfam" id="PF01370"/>
    </source>
</evidence>
<dbReference type="Proteomes" id="UP001231124">
    <property type="component" value="Unassembled WGS sequence"/>
</dbReference>
<dbReference type="PANTHER" id="PTHR48079">
    <property type="entry name" value="PROTEIN YEEZ"/>
    <property type="match status" value="1"/>
</dbReference>
<accession>A0ABU0HTU1</accession>
<dbReference type="RefSeq" id="WP_238205100.1">
    <property type="nucleotide sequence ID" value="NZ_BPQE01000020.1"/>
</dbReference>
<evidence type="ECO:0000313" key="3">
    <source>
        <dbReference type="Proteomes" id="UP001231124"/>
    </source>
</evidence>
<dbReference type="EMBL" id="JAUSVP010000001">
    <property type="protein sequence ID" value="MDQ0445725.1"/>
    <property type="molecule type" value="Genomic_DNA"/>
</dbReference>
<dbReference type="InterPro" id="IPR001509">
    <property type="entry name" value="Epimerase_deHydtase"/>
</dbReference>
<dbReference type="PANTHER" id="PTHR48079:SF6">
    <property type="entry name" value="NAD(P)-BINDING DOMAIN-CONTAINING PROTEIN-RELATED"/>
    <property type="match status" value="1"/>
</dbReference>
<protein>
    <submittedName>
        <fullName evidence="2">Nucleoside-diphosphate-sugar epimerase</fullName>
    </submittedName>
</protein>
<reference evidence="2 3" key="1">
    <citation type="submission" date="2023-07" db="EMBL/GenBank/DDBJ databases">
        <title>Genomic Encyclopedia of Type Strains, Phase IV (KMG-IV): sequencing the most valuable type-strain genomes for metagenomic binning, comparative biology and taxonomic classification.</title>
        <authorList>
            <person name="Goeker M."/>
        </authorList>
    </citation>
    <scope>NUCLEOTIDE SEQUENCE [LARGE SCALE GENOMIC DNA]</scope>
    <source>
        <strain evidence="2 3">DSM 19013</strain>
    </source>
</reference>
<organism evidence="2 3">
    <name type="scientific">Methylobacterium aerolatum</name>
    <dbReference type="NCBI Taxonomy" id="418708"/>
    <lineage>
        <taxon>Bacteria</taxon>
        <taxon>Pseudomonadati</taxon>
        <taxon>Pseudomonadota</taxon>
        <taxon>Alphaproteobacteria</taxon>
        <taxon>Hyphomicrobiales</taxon>
        <taxon>Methylobacteriaceae</taxon>
        <taxon>Methylobacterium</taxon>
    </lineage>
</organism>
<dbReference type="SUPFAM" id="SSF51735">
    <property type="entry name" value="NAD(P)-binding Rossmann-fold domains"/>
    <property type="match status" value="1"/>
</dbReference>
<keyword evidence="3" id="KW-1185">Reference proteome</keyword>
<dbReference type="Pfam" id="PF01370">
    <property type="entry name" value="Epimerase"/>
    <property type="match status" value="1"/>
</dbReference>